<evidence type="ECO:0000313" key="3">
    <source>
        <dbReference type="Proteomes" id="UP000314294"/>
    </source>
</evidence>
<feature type="compositionally biased region" description="Basic and acidic residues" evidence="1">
    <location>
        <begin position="76"/>
        <end position="85"/>
    </location>
</feature>
<dbReference type="AlphaFoldDB" id="A0A4Z2HUC6"/>
<keyword evidence="3" id="KW-1185">Reference proteome</keyword>
<reference evidence="2 3" key="1">
    <citation type="submission" date="2019-03" db="EMBL/GenBank/DDBJ databases">
        <title>First draft genome of Liparis tanakae, snailfish: a comprehensive survey of snailfish specific genes.</title>
        <authorList>
            <person name="Kim W."/>
            <person name="Song I."/>
            <person name="Jeong J.-H."/>
            <person name="Kim D."/>
            <person name="Kim S."/>
            <person name="Ryu S."/>
            <person name="Song J.Y."/>
            <person name="Lee S.K."/>
        </authorList>
    </citation>
    <scope>NUCLEOTIDE SEQUENCE [LARGE SCALE GENOMIC DNA]</scope>
    <source>
        <tissue evidence="2">Muscle</tissue>
    </source>
</reference>
<organism evidence="2 3">
    <name type="scientific">Liparis tanakae</name>
    <name type="common">Tanaka's snailfish</name>
    <dbReference type="NCBI Taxonomy" id="230148"/>
    <lineage>
        <taxon>Eukaryota</taxon>
        <taxon>Metazoa</taxon>
        <taxon>Chordata</taxon>
        <taxon>Craniata</taxon>
        <taxon>Vertebrata</taxon>
        <taxon>Euteleostomi</taxon>
        <taxon>Actinopterygii</taxon>
        <taxon>Neopterygii</taxon>
        <taxon>Teleostei</taxon>
        <taxon>Neoteleostei</taxon>
        <taxon>Acanthomorphata</taxon>
        <taxon>Eupercaria</taxon>
        <taxon>Perciformes</taxon>
        <taxon>Cottioidei</taxon>
        <taxon>Cottales</taxon>
        <taxon>Liparidae</taxon>
        <taxon>Liparis</taxon>
    </lineage>
</organism>
<feature type="region of interest" description="Disordered" evidence="1">
    <location>
        <begin position="72"/>
        <end position="96"/>
    </location>
</feature>
<proteinExistence type="predicted"/>
<sequence>MLSPSGSSRRVTPSSRSARLKACSRFSWLLCRYTWLMSTRGVVHALQPIPACHVALASDWTIAYLAKCSQANDGQGPRDGRRMEVPESSAFCGGTV</sequence>
<name>A0A4Z2HUC6_9TELE</name>
<accession>A0A4Z2HUC6</accession>
<evidence type="ECO:0000313" key="2">
    <source>
        <dbReference type="EMBL" id="TNN68925.1"/>
    </source>
</evidence>
<evidence type="ECO:0000256" key="1">
    <source>
        <dbReference type="SAM" id="MobiDB-lite"/>
    </source>
</evidence>
<comment type="caution">
    <text evidence="2">The sequence shown here is derived from an EMBL/GenBank/DDBJ whole genome shotgun (WGS) entry which is preliminary data.</text>
</comment>
<gene>
    <name evidence="2" type="ORF">EYF80_020786</name>
</gene>
<dbReference type="Proteomes" id="UP000314294">
    <property type="component" value="Unassembled WGS sequence"/>
</dbReference>
<protein>
    <submittedName>
        <fullName evidence="2">Uncharacterized protein</fullName>
    </submittedName>
</protein>
<dbReference type="EMBL" id="SRLO01000182">
    <property type="protein sequence ID" value="TNN68925.1"/>
    <property type="molecule type" value="Genomic_DNA"/>
</dbReference>